<gene>
    <name evidence="2" type="ORF">CONLIGDRAFT_641792</name>
</gene>
<dbReference type="EMBL" id="KV875095">
    <property type="protein sequence ID" value="OIW32034.1"/>
    <property type="molecule type" value="Genomic_DNA"/>
</dbReference>
<sequence length="301" mass="33476">MSVMVVGDDQVHKGCEYSKVYAHDMHKEIKITPTDTEDASSARIKELPNRDTTSQFTPNPSPTTDEPKHSTAILPPTPTPLDKVKEAGRLGLVRARVFWQDVHAEQAEPHALLSPSAKLSHRYVEPLCFWWGKNSRLLLGQSLPTARVQDIDGTASTVVNATSHNYAGFYRADPRSEELQRLCLEKLPLADAEAVPLLECGVHNALANFLGAEFCYTTSTGYGSNYVVFPGLMSISKTVVIADKNCHNSMFTGMYLAQPGLGFLRKFAYNDAADLEKHLLDVIGRLEPNITHRYLWVELTY</sequence>
<feature type="compositionally biased region" description="Polar residues" evidence="1">
    <location>
        <begin position="50"/>
        <end position="64"/>
    </location>
</feature>
<evidence type="ECO:0000256" key="1">
    <source>
        <dbReference type="SAM" id="MobiDB-lite"/>
    </source>
</evidence>
<dbReference type="SUPFAM" id="SSF53383">
    <property type="entry name" value="PLP-dependent transferases"/>
    <property type="match status" value="1"/>
</dbReference>
<dbReference type="STRING" id="1408157.A0A1J7JW79"/>
<dbReference type="Gene3D" id="3.40.640.10">
    <property type="entry name" value="Type I PLP-dependent aspartate aminotransferase-like (Major domain)"/>
    <property type="match status" value="1"/>
</dbReference>
<dbReference type="OrthoDB" id="5239499at2759"/>
<proteinExistence type="predicted"/>
<dbReference type="InterPro" id="IPR015421">
    <property type="entry name" value="PyrdxlP-dep_Trfase_major"/>
</dbReference>
<organism evidence="2 3">
    <name type="scientific">Coniochaeta ligniaria NRRL 30616</name>
    <dbReference type="NCBI Taxonomy" id="1408157"/>
    <lineage>
        <taxon>Eukaryota</taxon>
        <taxon>Fungi</taxon>
        <taxon>Dikarya</taxon>
        <taxon>Ascomycota</taxon>
        <taxon>Pezizomycotina</taxon>
        <taxon>Sordariomycetes</taxon>
        <taxon>Sordariomycetidae</taxon>
        <taxon>Coniochaetales</taxon>
        <taxon>Coniochaetaceae</taxon>
        <taxon>Coniochaeta</taxon>
    </lineage>
</organism>
<reference evidence="2 3" key="1">
    <citation type="submission" date="2016-10" db="EMBL/GenBank/DDBJ databases">
        <title>Draft genome sequence of Coniochaeta ligniaria NRRL30616, a lignocellulolytic fungus for bioabatement of inhibitors in plant biomass hydrolysates.</title>
        <authorList>
            <consortium name="DOE Joint Genome Institute"/>
            <person name="Jimenez D.J."/>
            <person name="Hector R.E."/>
            <person name="Riley R."/>
            <person name="Sun H."/>
            <person name="Grigoriev I.V."/>
            <person name="Van Elsas J.D."/>
            <person name="Nichols N.N."/>
        </authorList>
    </citation>
    <scope>NUCLEOTIDE SEQUENCE [LARGE SCALE GENOMIC DNA]</scope>
    <source>
        <strain evidence="2 3">NRRL 30616</strain>
    </source>
</reference>
<name>A0A1J7JW79_9PEZI</name>
<feature type="region of interest" description="Disordered" evidence="1">
    <location>
        <begin position="31"/>
        <end position="81"/>
    </location>
</feature>
<evidence type="ECO:0000313" key="2">
    <source>
        <dbReference type="EMBL" id="OIW32034.1"/>
    </source>
</evidence>
<dbReference type="AlphaFoldDB" id="A0A1J7JW79"/>
<dbReference type="Proteomes" id="UP000182658">
    <property type="component" value="Unassembled WGS sequence"/>
</dbReference>
<evidence type="ECO:0000313" key="3">
    <source>
        <dbReference type="Proteomes" id="UP000182658"/>
    </source>
</evidence>
<keyword evidence="3" id="KW-1185">Reference proteome</keyword>
<dbReference type="InParanoid" id="A0A1J7JW79"/>
<evidence type="ECO:0008006" key="4">
    <source>
        <dbReference type="Google" id="ProtNLM"/>
    </source>
</evidence>
<accession>A0A1J7JW79</accession>
<protein>
    <recommendedName>
        <fullName evidence="4">PLP-dependent transferase</fullName>
    </recommendedName>
</protein>
<dbReference type="InterPro" id="IPR015424">
    <property type="entry name" value="PyrdxlP-dep_Trfase"/>
</dbReference>